<feature type="transmembrane region" description="Helical" evidence="14">
    <location>
        <begin position="322"/>
        <end position="341"/>
    </location>
</feature>
<keyword evidence="7 17" id="KW-0808">Transferase</keyword>
<evidence type="ECO:0000313" key="18">
    <source>
        <dbReference type="Proteomes" id="UP000321805"/>
    </source>
</evidence>
<feature type="domain" description="Glycosyltransferase 2-like" evidence="15">
    <location>
        <begin position="27"/>
        <end position="178"/>
    </location>
</feature>
<protein>
    <recommendedName>
        <fullName evidence="5">dolichyl-phosphate beta-glucosyltransferase</fullName>
        <ecNumber evidence="5">2.4.1.117</ecNumber>
    </recommendedName>
</protein>
<reference evidence="17 18" key="1">
    <citation type="journal article" date="2018" name="J. Microbiol.">
        <title>Baekduia soli gen. nov., sp. nov., a novel bacterium isolated from the soil of Baekdu Mountain and proposal of a novel family name, Baekduiaceae fam. nov.</title>
        <authorList>
            <person name="An D.S."/>
            <person name="Siddiqi M.Z."/>
            <person name="Kim K.H."/>
            <person name="Yu H.S."/>
            <person name="Im W.T."/>
        </authorList>
    </citation>
    <scope>NUCLEOTIDE SEQUENCE [LARGE SCALE GENOMIC DNA]</scope>
    <source>
        <strain evidence="17 18">BR7-21</strain>
    </source>
</reference>
<dbReference type="GO" id="GO:0016020">
    <property type="term" value="C:membrane"/>
    <property type="evidence" value="ECO:0007669"/>
    <property type="project" value="UniProtKB-SubCell"/>
</dbReference>
<dbReference type="KEGG" id="bsol:FSW04_06945"/>
<dbReference type="GO" id="GO:0000271">
    <property type="term" value="P:polysaccharide biosynthetic process"/>
    <property type="evidence" value="ECO:0007669"/>
    <property type="project" value="InterPro"/>
</dbReference>
<gene>
    <name evidence="17" type="ORF">FSW04_06945</name>
</gene>
<dbReference type="Proteomes" id="UP000321805">
    <property type="component" value="Chromosome"/>
</dbReference>
<name>A0A5B8U2V3_9ACTN</name>
<comment type="subcellular location">
    <subcellularLocation>
        <location evidence="2">Endoplasmic reticulum membrane</location>
        <topology evidence="2">Single-pass membrane protein</topology>
    </subcellularLocation>
    <subcellularLocation>
        <location evidence="1">Membrane</location>
        <topology evidence="1">Multi-pass membrane protein</topology>
    </subcellularLocation>
</comment>
<organism evidence="17 18">
    <name type="scientific">Baekduia soli</name>
    <dbReference type="NCBI Taxonomy" id="496014"/>
    <lineage>
        <taxon>Bacteria</taxon>
        <taxon>Bacillati</taxon>
        <taxon>Actinomycetota</taxon>
        <taxon>Thermoleophilia</taxon>
        <taxon>Solirubrobacterales</taxon>
        <taxon>Baekduiaceae</taxon>
        <taxon>Baekduia</taxon>
    </lineage>
</organism>
<evidence type="ECO:0000256" key="1">
    <source>
        <dbReference type="ARBA" id="ARBA00004141"/>
    </source>
</evidence>
<evidence type="ECO:0000256" key="5">
    <source>
        <dbReference type="ARBA" id="ARBA00012583"/>
    </source>
</evidence>
<comment type="catalytic activity">
    <reaction evidence="13">
        <text>a di-trans,poly-cis-dolichyl phosphate + UDP-alpha-D-glucose = a di-trans,poly-cis-dolichyl beta-D-glucosyl phosphate + UDP</text>
        <dbReference type="Rhea" id="RHEA:15401"/>
        <dbReference type="Rhea" id="RHEA-COMP:19498"/>
        <dbReference type="Rhea" id="RHEA-COMP:19502"/>
        <dbReference type="ChEBI" id="CHEBI:57525"/>
        <dbReference type="ChEBI" id="CHEBI:57683"/>
        <dbReference type="ChEBI" id="CHEBI:58223"/>
        <dbReference type="ChEBI" id="CHEBI:58885"/>
        <dbReference type="EC" id="2.4.1.117"/>
    </reaction>
    <physiologicalReaction direction="left-to-right" evidence="13">
        <dbReference type="Rhea" id="RHEA:15402"/>
    </physiologicalReaction>
</comment>
<dbReference type="GO" id="GO:0004581">
    <property type="term" value="F:dolichyl-phosphate beta-glucosyltransferase activity"/>
    <property type="evidence" value="ECO:0007669"/>
    <property type="project" value="UniProtKB-EC"/>
</dbReference>
<evidence type="ECO:0000256" key="6">
    <source>
        <dbReference type="ARBA" id="ARBA00022676"/>
    </source>
</evidence>
<keyword evidence="12 14" id="KW-0472">Membrane</keyword>
<dbReference type="InterPro" id="IPR007267">
    <property type="entry name" value="GtrA_DPMS_TM"/>
</dbReference>
<dbReference type="RefSeq" id="WP_146917690.1">
    <property type="nucleotide sequence ID" value="NZ_CP042430.1"/>
</dbReference>
<dbReference type="EMBL" id="CP042430">
    <property type="protein sequence ID" value="QEC47344.1"/>
    <property type="molecule type" value="Genomic_DNA"/>
</dbReference>
<evidence type="ECO:0000256" key="8">
    <source>
        <dbReference type="ARBA" id="ARBA00022692"/>
    </source>
</evidence>
<dbReference type="GO" id="GO:0006487">
    <property type="term" value="P:protein N-linked glycosylation"/>
    <property type="evidence" value="ECO:0007669"/>
    <property type="project" value="TreeGrafter"/>
</dbReference>
<comment type="pathway">
    <text evidence="3">Protein modification; protein glycosylation.</text>
</comment>
<keyword evidence="18" id="KW-1185">Reference proteome</keyword>
<evidence type="ECO:0000259" key="15">
    <source>
        <dbReference type="Pfam" id="PF00535"/>
    </source>
</evidence>
<dbReference type="Gene3D" id="3.90.550.10">
    <property type="entry name" value="Spore Coat Polysaccharide Biosynthesis Protein SpsA, Chain A"/>
    <property type="match status" value="1"/>
</dbReference>
<evidence type="ECO:0000256" key="7">
    <source>
        <dbReference type="ARBA" id="ARBA00022679"/>
    </source>
</evidence>
<evidence type="ECO:0000256" key="4">
    <source>
        <dbReference type="ARBA" id="ARBA00006739"/>
    </source>
</evidence>
<dbReference type="Pfam" id="PF04138">
    <property type="entry name" value="GtrA_DPMS_TM"/>
    <property type="match status" value="1"/>
</dbReference>
<dbReference type="InterPro" id="IPR035518">
    <property type="entry name" value="DPG_synthase"/>
</dbReference>
<evidence type="ECO:0000256" key="12">
    <source>
        <dbReference type="ARBA" id="ARBA00023136"/>
    </source>
</evidence>
<evidence type="ECO:0000256" key="10">
    <source>
        <dbReference type="ARBA" id="ARBA00022968"/>
    </source>
</evidence>
<feature type="transmembrane region" description="Helical" evidence="14">
    <location>
        <begin position="259"/>
        <end position="277"/>
    </location>
</feature>
<evidence type="ECO:0000256" key="11">
    <source>
        <dbReference type="ARBA" id="ARBA00022989"/>
    </source>
</evidence>
<evidence type="ECO:0000256" key="3">
    <source>
        <dbReference type="ARBA" id="ARBA00004922"/>
    </source>
</evidence>
<keyword evidence="10" id="KW-0735">Signal-anchor</keyword>
<feature type="transmembrane region" description="Helical" evidence="14">
    <location>
        <begin position="283"/>
        <end position="301"/>
    </location>
</feature>
<dbReference type="Pfam" id="PF00535">
    <property type="entry name" value="Glycos_transf_2"/>
    <property type="match status" value="1"/>
</dbReference>
<dbReference type="PANTHER" id="PTHR10859">
    <property type="entry name" value="GLYCOSYL TRANSFERASE"/>
    <property type="match status" value="1"/>
</dbReference>
<evidence type="ECO:0000256" key="14">
    <source>
        <dbReference type="SAM" id="Phobius"/>
    </source>
</evidence>
<evidence type="ECO:0000256" key="9">
    <source>
        <dbReference type="ARBA" id="ARBA00022824"/>
    </source>
</evidence>
<evidence type="ECO:0000256" key="2">
    <source>
        <dbReference type="ARBA" id="ARBA00004389"/>
    </source>
</evidence>
<comment type="similarity">
    <text evidence="4">Belongs to the glycosyltransferase 2 family.</text>
</comment>
<dbReference type="OrthoDB" id="2369748at2"/>
<keyword evidence="9" id="KW-0256">Endoplasmic reticulum</keyword>
<proteinExistence type="inferred from homology"/>
<feature type="transmembrane region" description="Helical" evidence="14">
    <location>
        <begin position="353"/>
        <end position="370"/>
    </location>
</feature>
<sequence>MPPCPPEPRPSPRPLLPAPAAPVDVDVVVPVYNEQAALEPGIRHLHAHLSEAFPFTWRIVIADNASTDATPAIAARLARELAGVTSLRLDRKGRGLALRQAWSASDARVVSYMDVDLSTDLRALLPLVAPLLSGHCDVAIGSRLAAGARVQRGPKRELISRTYNMILRTTLRARFSDAQCGFKAVTAVAARQLLPEIRDDGWFFDTELLVLAQRHGLRTHEVPVDWVDDPDSRVDIVRTAVDDLHGVARLALSAPLARFMLVGVASTVTYALLYLALRGPMGAGGANALALAVTAVGNTAANRWLTFGLRGRRHLLHHHLRGAAVYALTLGLTAGALGVLHGLDPAPPRGVELAVLIAASLVATVTRYVALKTYVFVNAGPETPPAALRAASASAANASRPSATPTDA</sequence>
<keyword evidence="8 14" id="KW-0812">Transmembrane</keyword>
<dbReference type="InterPro" id="IPR029044">
    <property type="entry name" value="Nucleotide-diphossugar_trans"/>
</dbReference>
<dbReference type="CDD" id="cd04188">
    <property type="entry name" value="DPG_synthase"/>
    <property type="match status" value="1"/>
</dbReference>
<feature type="domain" description="GtrA/DPMS transmembrane" evidence="16">
    <location>
        <begin position="258"/>
        <end position="376"/>
    </location>
</feature>
<evidence type="ECO:0000259" key="16">
    <source>
        <dbReference type="Pfam" id="PF04138"/>
    </source>
</evidence>
<keyword evidence="6" id="KW-0328">Glycosyltransferase</keyword>
<evidence type="ECO:0000313" key="17">
    <source>
        <dbReference type="EMBL" id="QEC47344.1"/>
    </source>
</evidence>
<dbReference type="AlphaFoldDB" id="A0A5B8U2V3"/>
<dbReference type="InterPro" id="IPR001173">
    <property type="entry name" value="Glyco_trans_2-like"/>
</dbReference>
<keyword evidence="11 14" id="KW-1133">Transmembrane helix</keyword>
<dbReference type="PANTHER" id="PTHR10859:SF91">
    <property type="entry name" value="DOLICHYL-PHOSPHATE BETA-GLUCOSYLTRANSFERASE"/>
    <property type="match status" value="1"/>
</dbReference>
<accession>A0A5B8U2V3</accession>
<evidence type="ECO:0000256" key="13">
    <source>
        <dbReference type="ARBA" id="ARBA00045097"/>
    </source>
</evidence>
<dbReference type="SUPFAM" id="SSF53448">
    <property type="entry name" value="Nucleotide-diphospho-sugar transferases"/>
    <property type="match status" value="1"/>
</dbReference>
<dbReference type="EC" id="2.4.1.117" evidence="5"/>